<dbReference type="EMBL" id="DVKT01000077">
    <property type="protein sequence ID" value="HIT40458.1"/>
    <property type="molecule type" value="Genomic_DNA"/>
</dbReference>
<dbReference type="AlphaFoldDB" id="A0A9D1GG73"/>
<accession>A0A9D1GG73</accession>
<evidence type="ECO:0008006" key="3">
    <source>
        <dbReference type="Google" id="ProtNLM"/>
    </source>
</evidence>
<evidence type="ECO:0000313" key="1">
    <source>
        <dbReference type="EMBL" id="HIT40458.1"/>
    </source>
</evidence>
<organism evidence="1 2">
    <name type="scientific">Candidatus Caccoplasma intestinavium</name>
    <dbReference type="NCBI Taxonomy" id="2840716"/>
    <lineage>
        <taxon>Bacteria</taxon>
        <taxon>Pseudomonadati</taxon>
        <taxon>Bacteroidota</taxon>
        <taxon>Bacteroidia</taxon>
        <taxon>Bacteroidales</taxon>
        <taxon>Bacteroidaceae</taxon>
        <taxon>Bacteroidaceae incertae sedis</taxon>
        <taxon>Candidatus Caccoplasma</taxon>
    </lineage>
</organism>
<comment type="caution">
    <text evidence="1">The sequence shown here is derived from an EMBL/GenBank/DDBJ whole genome shotgun (WGS) entry which is preliminary data.</text>
</comment>
<sequence length="154" mass="17791">MLLQPIVKDGKLSLPSLEKEDRENLPDIYVSYVSDYVSLINTYLDKLPEEQRGNILSFYEAWSIPDVVMSDYLVFGDSIVFSLGEMQAVEMGIPEENYRSMLQTVKNFNTLGAKGKVNYEMKNVGSLFMNHDLFDEVHESLARDFDELNRKYKN</sequence>
<evidence type="ECO:0000313" key="2">
    <source>
        <dbReference type="Proteomes" id="UP000886722"/>
    </source>
</evidence>
<protein>
    <recommendedName>
        <fullName evidence="3">DUF4375 domain-containing protein</fullName>
    </recommendedName>
</protein>
<name>A0A9D1GG73_9BACT</name>
<proteinExistence type="predicted"/>
<dbReference type="Proteomes" id="UP000886722">
    <property type="component" value="Unassembled WGS sequence"/>
</dbReference>
<gene>
    <name evidence="1" type="ORF">IAD06_10565</name>
</gene>
<reference evidence="1" key="2">
    <citation type="journal article" date="2021" name="PeerJ">
        <title>Extensive microbial diversity within the chicken gut microbiome revealed by metagenomics and culture.</title>
        <authorList>
            <person name="Gilroy R."/>
            <person name="Ravi A."/>
            <person name="Getino M."/>
            <person name="Pursley I."/>
            <person name="Horton D.L."/>
            <person name="Alikhan N.F."/>
            <person name="Baker D."/>
            <person name="Gharbi K."/>
            <person name="Hall N."/>
            <person name="Watson M."/>
            <person name="Adriaenssens E.M."/>
            <person name="Foster-Nyarko E."/>
            <person name="Jarju S."/>
            <person name="Secka A."/>
            <person name="Antonio M."/>
            <person name="Oren A."/>
            <person name="Chaudhuri R.R."/>
            <person name="La Ragione R."/>
            <person name="Hildebrand F."/>
            <person name="Pallen M.J."/>
        </authorList>
    </citation>
    <scope>NUCLEOTIDE SEQUENCE</scope>
    <source>
        <strain evidence="1">21143</strain>
    </source>
</reference>
<reference evidence="1" key="1">
    <citation type="submission" date="2020-10" db="EMBL/GenBank/DDBJ databases">
        <authorList>
            <person name="Gilroy R."/>
        </authorList>
    </citation>
    <scope>NUCLEOTIDE SEQUENCE</scope>
    <source>
        <strain evidence="1">21143</strain>
    </source>
</reference>